<organism evidence="1 2">
    <name type="scientific">Crocosphaera chwakensis CCY0110</name>
    <dbReference type="NCBI Taxonomy" id="391612"/>
    <lineage>
        <taxon>Bacteria</taxon>
        <taxon>Bacillati</taxon>
        <taxon>Cyanobacteriota</taxon>
        <taxon>Cyanophyceae</taxon>
        <taxon>Oscillatoriophycideae</taxon>
        <taxon>Chroococcales</taxon>
        <taxon>Aphanothecaceae</taxon>
        <taxon>Crocosphaera</taxon>
        <taxon>Crocosphaera chwakensis</taxon>
    </lineage>
</organism>
<dbReference type="Proteomes" id="UP000003781">
    <property type="component" value="Unassembled WGS sequence"/>
</dbReference>
<gene>
    <name evidence="1" type="ORF">CY0110_18627</name>
</gene>
<evidence type="ECO:0000313" key="2">
    <source>
        <dbReference type="Proteomes" id="UP000003781"/>
    </source>
</evidence>
<reference evidence="1 2" key="1">
    <citation type="submission" date="2007-03" db="EMBL/GenBank/DDBJ databases">
        <authorList>
            <person name="Stal L."/>
            <person name="Ferriera S."/>
            <person name="Johnson J."/>
            <person name="Kravitz S."/>
            <person name="Beeson K."/>
            <person name="Sutton G."/>
            <person name="Rogers Y.-H."/>
            <person name="Friedman R."/>
            <person name="Frazier M."/>
            <person name="Venter J.C."/>
        </authorList>
    </citation>
    <scope>NUCLEOTIDE SEQUENCE [LARGE SCALE GENOMIC DNA]</scope>
    <source>
        <strain evidence="1 2">CCY0110</strain>
    </source>
</reference>
<protein>
    <submittedName>
        <fullName evidence="1">Uncharacterized protein</fullName>
    </submittedName>
</protein>
<comment type="caution">
    <text evidence="1">The sequence shown here is derived from an EMBL/GenBank/DDBJ whole genome shotgun (WGS) entry which is preliminary data.</text>
</comment>
<dbReference type="EMBL" id="AAXW01000002">
    <property type="protein sequence ID" value="EAZ93839.1"/>
    <property type="molecule type" value="Genomic_DNA"/>
</dbReference>
<accession>A3IJ57</accession>
<sequence length="20" mass="2360">MFLFFVIIYPLNLLLTSDLS</sequence>
<proteinExistence type="predicted"/>
<dbReference type="AlphaFoldDB" id="A3IJ57"/>
<evidence type="ECO:0000313" key="1">
    <source>
        <dbReference type="EMBL" id="EAZ93839.1"/>
    </source>
</evidence>
<name>A3IJ57_9CHRO</name>
<keyword evidence="2" id="KW-1185">Reference proteome</keyword>